<proteinExistence type="predicted"/>
<gene>
    <name evidence="2" type="ORF">WK67_08045</name>
</gene>
<reference evidence="2 3" key="1">
    <citation type="submission" date="2015-12" db="EMBL/GenBank/DDBJ databases">
        <title>Diversity of Burkholderia near neighbor genomes.</title>
        <authorList>
            <person name="Sahl J."/>
            <person name="Wagner D."/>
            <person name="Keim P."/>
        </authorList>
    </citation>
    <scope>NUCLEOTIDE SEQUENCE [LARGE SCALE GENOMIC DNA]</scope>
    <source>
        <strain evidence="2 3">MSMB1189WGS</strain>
    </source>
</reference>
<protein>
    <submittedName>
        <fullName evidence="2">Uncharacterized protein</fullName>
    </submittedName>
</protein>
<dbReference type="EMBL" id="CP013446">
    <property type="protein sequence ID" value="AOK22701.1"/>
    <property type="molecule type" value="Genomic_DNA"/>
</dbReference>
<feature type="region of interest" description="Disordered" evidence="1">
    <location>
        <begin position="30"/>
        <end position="67"/>
    </location>
</feature>
<dbReference type="AlphaFoldDB" id="A0AAU8UB09"/>
<organism evidence="2 3">
    <name type="scientific">Burkholderia ubonensis</name>
    <dbReference type="NCBI Taxonomy" id="101571"/>
    <lineage>
        <taxon>Bacteria</taxon>
        <taxon>Pseudomonadati</taxon>
        <taxon>Pseudomonadota</taxon>
        <taxon>Betaproteobacteria</taxon>
        <taxon>Burkholderiales</taxon>
        <taxon>Burkholderiaceae</taxon>
        <taxon>Burkholderia</taxon>
        <taxon>Burkholderia cepacia complex</taxon>
    </lineage>
</organism>
<evidence type="ECO:0000256" key="1">
    <source>
        <dbReference type="SAM" id="MobiDB-lite"/>
    </source>
</evidence>
<sequence>MRPRIIPNDLFRTECVVRQVDRIVQLAEQRERHRDTMQRAPAVPMSLTTKERIARDGEHGLLPQADT</sequence>
<evidence type="ECO:0000313" key="3">
    <source>
        <dbReference type="Proteomes" id="UP000095100"/>
    </source>
</evidence>
<accession>A0AAU8UB09</accession>
<evidence type="ECO:0000313" key="2">
    <source>
        <dbReference type="EMBL" id="AOK22701.1"/>
    </source>
</evidence>
<dbReference type="Proteomes" id="UP000095100">
    <property type="component" value="Chromosome 1"/>
</dbReference>
<name>A0AAU8UB09_9BURK</name>
<feature type="compositionally biased region" description="Basic and acidic residues" evidence="1">
    <location>
        <begin position="49"/>
        <end position="59"/>
    </location>
</feature>